<protein>
    <recommendedName>
        <fullName evidence="4">Chalcone-flavonone isomerase family protein</fullName>
    </recommendedName>
</protein>
<evidence type="ECO:0000256" key="1">
    <source>
        <dbReference type="SAM" id="SignalP"/>
    </source>
</evidence>
<feature type="signal peptide" evidence="1">
    <location>
        <begin position="1"/>
        <end position="17"/>
    </location>
</feature>
<dbReference type="Proteomes" id="UP001642360">
    <property type="component" value="Unassembled WGS sequence"/>
</dbReference>
<reference evidence="2 3" key="1">
    <citation type="submission" date="2024-02" db="EMBL/GenBank/DDBJ databases">
        <authorList>
            <person name="Vignale AGUSTIN F."/>
            <person name="Sosa J E."/>
            <person name="Modenutti C."/>
        </authorList>
    </citation>
    <scope>NUCLEOTIDE SEQUENCE [LARGE SCALE GENOMIC DNA]</scope>
</reference>
<dbReference type="EMBL" id="CAUOFW020003281">
    <property type="protein sequence ID" value="CAK9158997.1"/>
    <property type="molecule type" value="Genomic_DNA"/>
</dbReference>
<organism evidence="2 3">
    <name type="scientific">Ilex paraguariensis</name>
    <name type="common">yerba mate</name>
    <dbReference type="NCBI Taxonomy" id="185542"/>
    <lineage>
        <taxon>Eukaryota</taxon>
        <taxon>Viridiplantae</taxon>
        <taxon>Streptophyta</taxon>
        <taxon>Embryophyta</taxon>
        <taxon>Tracheophyta</taxon>
        <taxon>Spermatophyta</taxon>
        <taxon>Magnoliopsida</taxon>
        <taxon>eudicotyledons</taxon>
        <taxon>Gunneridae</taxon>
        <taxon>Pentapetalae</taxon>
        <taxon>asterids</taxon>
        <taxon>campanulids</taxon>
        <taxon>Aquifoliales</taxon>
        <taxon>Aquifoliaceae</taxon>
        <taxon>Ilex</taxon>
    </lineage>
</organism>
<accession>A0ABC8SW97</accession>
<comment type="caution">
    <text evidence="2">The sequence shown here is derived from an EMBL/GenBank/DDBJ whole genome shotgun (WGS) entry which is preliminary data.</text>
</comment>
<sequence length="80" mass="8282">MAVTKLLLHISLSSSSADGGGDDSALPTDTSGSAIVIAIFFDGTKLRTLSFAGKGSEVSYLLANAWTSKISTRMKKAKTS</sequence>
<keyword evidence="1" id="KW-0732">Signal</keyword>
<evidence type="ECO:0000313" key="3">
    <source>
        <dbReference type="Proteomes" id="UP001642360"/>
    </source>
</evidence>
<dbReference type="AlphaFoldDB" id="A0ABC8SW97"/>
<gene>
    <name evidence="2" type="ORF">ILEXP_LOCUS27675</name>
</gene>
<evidence type="ECO:0008006" key="4">
    <source>
        <dbReference type="Google" id="ProtNLM"/>
    </source>
</evidence>
<evidence type="ECO:0000313" key="2">
    <source>
        <dbReference type="EMBL" id="CAK9158997.1"/>
    </source>
</evidence>
<feature type="chain" id="PRO_5044748771" description="Chalcone-flavonone isomerase family protein" evidence="1">
    <location>
        <begin position="18"/>
        <end position="80"/>
    </location>
</feature>
<name>A0ABC8SW97_9AQUA</name>
<proteinExistence type="predicted"/>
<keyword evidence="3" id="KW-1185">Reference proteome</keyword>